<dbReference type="AlphaFoldDB" id="A0A1B6HR23"/>
<organism evidence="2">
    <name type="scientific">Homalodisca liturata</name>
    <dbReference type="NCBI Taxonomy" id="320908"/>
    <lineage>
        <taxon>Eukaryota</taxon>
        <taxon>Metazoa</taxon>
        <taxon>Ecdysozoa</taxon>
        <taxon>Arthropoda</taxon>
        <taxon>Hexapoda</taxon>
        <taxon>Insecta</taxon>
        <taxon>Pterygota</taxon>
        <taxon>Neoptera</taxon>
        <taxon>Paraneoptera</taxon>
        <taxon>Hemiptera</taxon>
        <taxon>Auchenorrhyncha</taxon>
        <taxon>Membracoidea</taxon>
        <taxon>Cicadellidae</taxon>
        <taxon>Cicadellinae</taxon>
        <taxon>Proconiini</taxon>
        <taxon>Homalodisca</taxon>
    </lineage>
</organism>
<protein>
    <submittedName>
        <fullName evidence="2">Uncharacterized protein</fullName>
    </submittedName>
</protein>
<dbReference type="EMBL" id="GECU01030593">
    <property type="protein sequence ID" value="JAS77113.1"/>
    <property type="molecule type" value="Transcribed_RNA"/>
</dbReference>
<name>A0A1B6HR23_9HEMI</name>
<sequence length="113" mass="12511">DAFIKLFEILNMEERASFFIKRGSYEVTENKVLNREDINDQASGSSPPQAGACGQTVKKVLMTEDEFGNKNYNRIARHHVQDQASSSSPPQASGEKWISCLGPYSEGVSPLET</sequence>
<evidence type="ECO:0000313" key="2">
    <source>
        <dbReference type="EMBL" id="JAS77113.1"/>
    </source>
</evidence>
<feature type="compositionally biased region" description="Low complexity" evidence="1">
    <location>
        <begin position="83"/>
        <end position="93"/>
    </location>
</feature>
<reference evidence="2" key="1">
    <citation type="submission" date="2015-11" db="EMBL/GenBank/DDBJ databases">
        <title>De novo transcriptome assembly of four potential Pierce s Disease insect vectors from Arizona vineyards.</title>
        <authorList>
            <person name="Tassone E.E."/>
        </authorList>
    </citation>
    <scope>NUCLEOTIDE SEQUENCE</scope>
</reference>
<feature type="region of interest" description="Disordered" evidence="1">
    <location>
        <begin position="77"/>
        <end position="98"/>
    </location>
</feature>
<feature type="non-terminal residue" evidence="2">
    <location>
        <position position="113"/>
    </location>
</feature>
<accession>A0A1B6HR23</accession>
<feature type="non-terminal residue" evidence="2">
    <location>
        <position position="1"/>
    </location>
</feature>
<evidence type="ECO:0000256" key="1">
    <source>
        <dbReference type="SAM" id="MobiDB-lite"/>
    </source>
</evidence>
<proteinExistence type="predicted"/>
<gene>
    <name evidence="2" type="ORF">g.1092</name>
</gene>